<evidence type="ECO:0000256" key="9">
    <source>
        <dbReference type="ARBA" id="ARBA00023136"/>
    </source>
</evidence>
<keyword evidence="9" id="KW-0472">Membrane</keyword>
<keyword evidence="3 10" id="KW-0328">Glycosyltransferase</keyword>
<keyword evidence="6" id="KW-0735">Signal-anchor</keyword>
<evidence type="ECO:0000256" key="7">
    <source>
        <dbReference type="ARBA" id="ARBA00022989"/>
    </source>
</evidence>
<evidence type="ECO:0000256" key="3">
    <source>
        <dbReference type="ARBA" id="ARBA00022676"/>
    </source>
</evidence>
<keyword evidence="5" id="KW-0812">Transmembrane</keyword>
<keyword evidence="13" id="KW-1185">Reference proteome</keyword>
<dbReference type="InterPro" id="IPR002659">
    <property type="entry name" value="Glyco_trans_31"/>
</dbReference>
<dbReference type="Pfam" id="PF01762">
    <property type="entry name" value="Galactosyl_T"/>
    <property type="match status" value="1"/>
</dbReference>
<dbReference type="OrthoDB" id="115198at2759"/>
<feature type="chain" id="PRO_5029469112" description="Hexosyltransferase" evidence="11">
    <location>
        <begin position="23"/>
        <end position="344"/>
    </location>
</feature>
<evidence type="ECO:0000256" key="1">
    <source>
        <dbReference type="ARBA" id="ARBA00004323"/>
    </source>
</evidence>
<gene>
    <name evidence="12" type="ORF">EB796_003416</name>
</gene>
<dbReference type="PANTHER" id="PTHR11214">
    <property type="entry name" value="BETA-1,3-N-ACETYLGLUCOSAMINYLTRANSFERASE"/>
    <property type="match status" value="1"/>
</dbReference>
<comment type="subcellular location">
    <subcellularLocation>
        <location evidence="1 10">Golgi apparatus membrane</location>
        <topology evidence="1 10">Single-pass type II membrane protein</topology>
    </subcellularLocation>
</comment>
<keyword evidence="8 10" id="KW-0333">Golgi apparatus</keyword>
<protein>
    <recommendedName>
        <fullName evidence="10">Hexosyltransferase</fullName>
        <ecNumber evidence="10">2.4.1.-</ecNumber>
    </recommendedName>
</protein>
<reference evidence="12" key="1">
    <citation type="submission" date="2020-06" db="EMBL/GenBank/DDBJ databases">
        <title>Draft genome of Bugula neritina, a colonial animal packing powerful symbionts and potential medicines.</title>
        <authorList>
            <person name="Rayko M."/>
        </authorList>
    </citation>
    <scope>NUCLEOTIDE SEQUENCE [LARGE SCALE GENOMIC DNA]</scope>
    <source>
        <strain evidence="12">Kwan_BN1</strain>
    </source>
</reference>
<dbReference type="GO" id="GO:0016758">
    <property type="term" value="F:hexosyltransferase activity"/>
    <property type="evidence" value="ECO:0007669"/>
    <property type="project" value="InterPro"/>
</dbReference>
<accession>A0A7J7KJ78</accession>
<evidence type="ECO:0000256" key="11">
    <source>
        <dbReference type="SAM" id="SignalP"/>
    </source>
</evidence>
<evidence type="ECO:0000313" key="13">
    <source>
        <dbReference type="Proteomes" id="UP000593567"/>
    </source>
</evidence>
<evidence type="ECO:0000256" key="10">
    <source>
        <dbReference type="RuleBase" id="RU363063"/>
    </source>
</evidence>
<keyword evidence="11" id="KW-0732">Signal</keyword>
<dbReference type="GO" id="GO:0006493">
    <property type="term" value="P:protein O-linked glycosylation"/>
    <property type="evidence" value="ECO:0007669"/>
    <property type="project" value="TreeGrafter"/>
</dbReference>
<evidence type="ECO:0000256" key="4">
    <source>
        <dbReference type="ARBA" id="ARBA00022679"/>
    </source>
</evidence>
<evidence type="ECO:0000313" key="12">
    <source>
        <dbReference type="EMBL" id="KAF6038277.1"/>
    </source>
</evidence>
<dbReference type="Proteomes" id="UP000593567">
    <property type="component" value="Unassembled WGS sequence"/>
</dbReference>
<keyword evidence="4" id="KW-0808">Transferase</keyword>
<evidence type="ECO:0000256" key="6">
    <source>
        <dbReference type="ARBA" id="ARBA00022968"/>
    </source>
</evidence>
<organism evidence="12 13">
    <name type="scientific">Bugula neritina</name>
    <name type="common">Brown bryozoan</name>
    <name type="synonym">Sertularia neritina</name>
    <dbReference type="NCBI Taxonomy" id="10212"/>
    <lineage>
        <taxon>Eukaryota</taxon>
        <taxon>Metazoa</taxon>
        <taxon>Spiralia</taxon>
        <taxon>Lophotrochozoa</taxon>
        <taxon>Bryozoa</taxon>
        <taxon>Gymnolaemata</taxon>
        <taxon>Cheilostomatida</taxon>
        <taxon>Flustrina</taxon>
        <taxon>Buguloidea</taxon>
        <taxon>Bugulidae</taxon>
        <taxon>Bugula</taxon>
    </lineage>
</organism>
<comment type="caution">
    <text evidence="12">The sequence shown here is derived from an EMBL/GenBank/DDBJ whole genome shotgun (WGS) entry which is preliminary data.</text>
</comment>
<dbReference type="EMBL" id="VXIV02000440">
    <property type="protein sequence ID" value="KAF6038277.1"/>
    <property type="molecule type" value="Genomic_DNA"/>
</dbReference>
<dbReference type="PANTHER" id="PTHR11214:SF364">
    <property type="entry name" value="HEXOSYLTRANSFERASE"/>
    <property type="match status" value="1"/>
</dbReference>
<dbReference type="EC" id="2.4.1.-" evidence="10"/>
<evidence type="ECO:0000256" key="2">
    <source>
        <dbReference type="ARBA" id="ARBA00008661"/>
    </source>
</evidence>
<sequence length="344" mass="40020">MKSLYELAVLLILSVAQQCVQSYSSSYKYIMADFKRCQREKPDVVLWVQGRLLDQQRRAVIRELLANKRAWPKDIRVTTFFAVGMCNSRKAHVSLQYEFEVFKDILQNDYHEHYENQTAKMISAITFIADYCSHSKLAIRIDDDVLFHPATMIRKVMGMMTKKSKNTYDEAEDYHSQRRYELSSNRISRLYKSLASLPSNRFTNPNTILCHILSNRTIIRPDMNRPYPVKYSVLVTESIYPDFCAGFFIAISMDVMIKLRELFAVEPPFWIDDSYLGVLQKRIKTVNVNANKFLLFDAPENNLRNAISAGTNMDAIAIHLTQGPAYYSQLAKANVYKELRYDYQ</sequence>
<comment type="similarity">
    <text evidence="2 10">Belongs to the glycosyltransferase 31 family.</text>
</comment>
<evidence type="ECO:0000256" key="8">
    <source>
        <dbReference type="ARBA" id="ARBA00023034"/>
    </source>
</evidence>
<keyword evidence="7" id="KW-1133">Transmembrane helix</keyword>
<dbReference type="AlphaFoldDB" id="A0A7J7KJ78"/>
<name>A0A7J7KJ78_BUGNE</name>
<dbReference type="GO" id="GO:0000139">
    <property type="term" value="C:Golgi membrane"/>
    <property type="evidence" value="ECO:0007669"/>
    <property type="project" value="UniProtKB-SubCell"/>
</dbReference>
<evidence type="ECO:0000256" key="5">
    <source>
        <dbReference type="ARBA" id="ARBA00022692"/>
    </source>
</evidence>
<feature type="signal peptide" evidence="11">
    <location>
        <begin position="1"/>
        <end position="22"/>
    </location>
</feature>
<proteinExistence type="inferred from homology"/>